<keyword evidence="5" id="KW-0964">Secreted</keyword>
<dbReference type="InterPro" id="IPR011013">
    <property type="entry name" value="Gal_mutarotase_sf_dom"/>
</dbReference>
<dbReference type="Pfam" id="PF14686">
    <property type="entry name" value="fn3_3"/>
    <property type="match status" value="1"/>
</dbReference>
<name>A0AAD7NMV8_9AGAR</name>
<accession>A0AAD7NMV8</accession>
<dbReference type="SUPFAM" id="SSF49452">
    <property type="entry name" value="Starch-binding domain-like"/>
    <property type="match status" value="1"/>
</dbReference>
<feature type="domain" description="Rhamnogalacturonan lyase" evidence="12">
    <location>
        <begin position="343"/>
        <end position="416"/>
    </location>
</feature>
<feature type="domain" description="Rhamnogalacturonan lyase" evidence="11">
    <location>
        <begin position="429"/>
        <end position="630"/>
    </location>
</feature>
<dbReference type="EMBL" id="JARKIB010000021">
    <property type="protein sequence ID" value="KAJ7767716.1"/>
    <property type="molecule type" value="Genomic_DNA"/>
</dbReference>
<evidence type="ECO:0000256" key="6">
    <source>
        <dbReference type="ARBA" id="ARBA00022729"/>
    </source>
</evidence>
<comment type="catalytic activity">
    <reaction evidence="1">
        <text>Endotype eliminative cleavage of L-alpha-rhamnopyranosyl-(1-&gt;4)-alpha-D-galactopyranosyluronic acid bonds of rhamnogalacturonan I domains in ramified hairy regions of pectin leaving L-rhamnopyranose at the reducing end and 4-deoxy-4,5-unsaturated D-galactopyranosyluronic acid at the non-reducing end.</text>
        <dbReference type="EC" id="4.2.2.23"/>
    </reaction>
</comment>
<comment type="subcellular location">
    <subcellularLocation>
        <location evidence="2">Secreted</location>
    </subcellularLocation>
</comment>
<dbReference type="SUPFAM" id="SSF74650">
    <property type="entry name" value="Galactose mutarotase-like"/>
    <property type="match status" value="1"/>
</dbReference>
<dbReference type="GO" id="GO:0102210">
    <property type="term" value="F:rhamnogalacturonan endolyase activity"/>
    <property type="evidence" value="ECO:0007669"/>
    <property type="project" value="UniProtKB-EC"/>
</dbReference>
<keyword evidence="7" id="KW-0456">Lyase</keyword>
<keyword evidence="8" id="KW-0119">Carbohydrate metabolism</keyword>
<evidence type="ECO:0000256" key="5">
    <source>
        <dbReference type="ARBA" id="ARBA00022525"/>
    </source>
</evidence>
<evidence type="ECO:0000256" key="10">
    <source>
        <dbReference type="SAM" id="SignalP"/>
    </source>
</evidence>
<evidence type="ECO:0000256" key="7">
    <source>
        <dbReference type="ARBA" id="ARBA00023239"/>
    </source>
</evidence>
<evidence type="ECO:0000256" key="3">
    <source>
        <dbReference type="ARBA" id="ARBA00010418"/>
    </source>
</evidence>
<dbReference type="SUPFAM" id="SSF49785">
    <property type="entry name" value="Galactose-binding domain-like"/>
    <property type="match status" value="1"/>
</dbReference>
<dbReference type="PANTHER" id="PTHR32018">
    <property type="entry name" value="RHAMNOGALACTURONATE LYASE FAMILY PROTEIN"/>
    <property type="match status" value="1"/>
</dbReference>
<evidence type="ECO:0000256" key="9">
    <source>
        <dbReference type="ARBA" id="ARBA00023326"/>
    </source>
</evidence>
<keyword evidence="6 10" id="KW-0732">Signal</keyword>
<protein>
    <recommendedName>
        <fullName evidence="4">rhamnogalacturonan endolyase</fullName>
        <ecNumber evidence="4">4.2.2.23</ecNumber>
    </recommendedName>
</protein>
<evidence type="ECO:0000313" key="13">
    <source>
        <dbReference type="EMBL" id="KAJ7767716.1"/>
    </source>
</evidence>
<dbReference type="Gene3D" id="2.60.40.1120">
    <property type="entry name" value="Carboxypeptidase-like, regulatory domain"/>
    <property type="match status" value="1"/>
</dbReference>
<organism evidence="13 14">
    <name type="scientific">Mycena metata</name>
    <dbReference type="NCBI Taxonomy" id="1033252"/>
    <lineage>
        <taxon>Eukaryota</taxon>
        <taxon>Fungi</taxon>
        <taxon>Dikarya</taxon>
        <taxon>Basidiomycota</taxon>
        <taxon>Agaricomycotina</taxon>
        <taxon>Agaricomycetes</taxon>
        <taxon>Agaricomycetidae</taxon>
        <taxon>Agaricales</taxon>
        <taxon>Marasmiineae</taxon>
        <taxon>Mycenaceae</taxon>
        <taxon>Mycena</taxon>
    </lineage>
</organism>
<dbReference type="CDD" id="cd10316">
    <property type="entry name" value="RGL4_M"/>
    <property type="match status" value="1"/>
</dbReference>
<dbReference type="AlphaFoldDB" id="A0AAD7NMV8"/>
<dbReference type="InterPro" id="IPR029413">
    <property type="entry name" value="RG-lyase_II"/>
</dbReference>
<feature type="chain" id="PRO_5042198792" description="rhamnogalacturonan endolyase" evidence="10">
    <location>
        <begin position="20"/>
        <end position="637"/>
    </location>
</feature>
<evidence type="ECO:0000256" key="8">
    <source>
        <dbReference type="ARBA" id="ARBA00023277"/>
    </source>
</evidence>
<dbReference type="InterPro" id="IPR029411">
    <property type="entry name" value="RG-lyase_III"/>
</dbReference>
<dbReference type="EC" id="4.2.2.23" evidence="4"/>
<dbReference type="GO" id="GO:0005576">
    <property type="term" value="C:extracellular region"/>
    <property type="evidence" value="ECO:0007669"/>
    <property type="project" value="UniProtKB-SubCell"/>
</dbReference>
<evidence type="ECO:0000313" key="14">
    <source>
        <dbReference type="Proteomes" id="UP001215598"/>
    </source>
</evidence>
<dbReference type="InterPro" id="IPR008979">
    <property type="entry name" value="Galactose-bd-like_sf"/>
</dbReference>
<feature type="signal peptide" evidence="10">
    <location>
        <begin position="1"/>
        <end position="19"/>
    </location>
</feature>
<evidence type="ECO:0000256" key="4">
    <source>
        <dbReference type="ARBA" id="ARBA00012437"/>
    </source>
</evidence>
<dbReference type="InterPro" id="IPR051850">
    <property type="entry name" value="Polysacch_Lyase_4"/>
</dbReference>
<proteinExistence type="inferred from homology"/>
<comment type="similarity">
    <text evidence="3">Belongs to the polysaccharide lyase 4 family.</text>
</comment>
<reference evidence="13" key="1">
    <citation type="submission" date="2023-03" db="EMBL/GenBank/DDBJ databases">
        <title>Massive genome expansion in bonnet fungi (Mycena s.s.) driven by repeated elements and novel gene families across ecological guilds.</title>
        <authorList>
            <consortium name="Lawrence Berkeley National Laboratory"/>
            <person name="Harder C.B."/>
            <person name="Miyauchi S."/>
            <person name="Viragh M."/>
            <person name="Kuo A."/>
            <person name="Thoen E."/>
            <person name="Andreopoulos B."/>
            <person name="Lu D."/>
            <person name="Skrede I."/>
            <person name="Drula E."/>
            <person name="Henrissat B."/>
            <person name="Morin E."/>
            <person name="Kohler A."/>
            <person name="Barry K."/>
            <person name="LaButti K."/>
            <person name="Morin E."/>
            <person name="Salamov A."/>
            <person name="Lipzen A."/>
            <person name="Mereny Z."/>
            <person name="Hegedus B."/>
            <person name="Baldrian P."/>
            <person name="Stursova M."/>
            <person name="Weitz H."/>
            <person name="Taylor A."/>
            <person name="Grigoriev I.V."/>
            <person name="Nagy L.G."/>
            <person name="Martin F."/>
            <person name="Kauserud H."/>
        </authorList>
    </citation>
    <scope>NUCLEOTIDE SEQUENCE</scope>
    <source>
        <strain evidence="13">CBHHK182m</strain>
    </source>
</reference>
<keyword evidence="14" id="KW-1185">Reference proteome</keyword>
<gene>
    <name evidence="13" type="ORF">B0H16DRAFT_1520563</name>
</gene>
<evidence type="ECO:0000259" key="11">
    <source>
        <dbReference type="Pfam" id="PF14683"/>
    </source>
</evidence>
<dbReference type="PANTHER" id="PTHR32018:SF9">
    <property type="entry name" value="RHAMNOGALACTURONATE LYASE B"/>
    <property type="match status" value="1"/>
</dbReference>
<dbReference type="Proteomes" id="UP001215598">
    <property type="component" value="Unassembled WGS sequence"/>
</dbReference>
<evidence type="ECO:0000259" key="12">
    <source>
        <dbReference type="Pfam" id="PF14686"/>
    </source>
</evidence>
<comment type="caution">
    <text evidence="13">The sequence shown here is derived from an EMBL/GenBank/DDBJ whole genome shotgun (WGS) entry which is preliminary data.</text>
</comment>
<dbReference type="Pfam" id="PF14683">
    <property type="entry name" value="CBM-like"/>
    <property type="match status" value="1"/>
</dbReference>
<dbReference type="Gene3D" id="2.60.120.260">
    <property type="entry name" value="Galactose-binding domain-like"/>
    <property type="match status" value="1"/>
</dbReference>
<sequence length="637" mass="69956">MASSRVLFVLLSLGQILQAASVVDLAMLYRFSNDLISFDVVKTTGYIHNLTYRGVGLLGPVSGNAGQLYSDFPSAGFAITGNASAEIVQGADWAGIVLTDIDVIGRIVQRSWFLRDTESGLHSFLRLGYHNVTGPSLGALGESRTMFRPSGGPWTHIVTNSEQWAPLPSAEALAQEVSVQDATWYLGLTPDDPYVIQESDYWTKYTFADNQTNKAHGLYGIAVDGTAFGAWWVVNQKDAFFGGPLHIDLMVDGIAYNKQSTSHGGATSPNITNGFDRTFGPQFLYFNYRQNASLQALLADAELLADPEWNSAFYDEIAPNVAGYVPSSARGSFTASVRLTPAAQEPTVVLSANGVHFQDNAFDPTAYQYWGPISSEGHIAITRVKAGTYRLTVFAAGIFGDFVQDNVVVRAGEETRVNVVWTPESAGKELWRLGVPDKSSGEFRNGNERDETHPNRPAKYRIYWGAWDFPTQFPTGVNFTIGKSQEGVDWNYIHWSQFGPTYIDNQTITDFNNWQINFNLAEAPSTLSVATFTIQLAAAKTTAGNTDASTGSNPSFPISTFVNDELGTPLTWVIQPYESSSCGQRSAISCHLLSHKFKFPGSWLKSGLNRFVISLPFNAPVYVQYDALRLELRESQE</sequence>
<keyword evidence="9" id="KW-0624">Polysaccharide degradation</keyword>
<dbReference type="GO" id="GO:0030246">
    <property type="term" value="F:carbohydrate binding"/>
    <property type="evidence" value="ECO:0007669"/>
    <property type="project" value="InterPro"/>
</dbReference>
<dbReference type="GO" id="GO:0000272">
    <property type="term" value="P:polysaccharide catabolic process"/>
    <property type="evidence" value="ECO:0007669"/>
    <property type="project" value="UniProtKB-KW"/>
</dbReference>
<evidence type="ECO:0000256" key="2">
    <source>
        <dbReference type="ARBA" id="ARBA00004613"/>
    </source>
</evidence>
<evidence type="ECO:0000256" key="1">
    <source>
        <dbReference type="ARBA" id="ARBA00001324"/>
    </source>
</evidence>
<dbReference type="InterPro" id="IPR013784">
    <property type="entry name" value="Carb-bd-like_fold"/>
</dbReference>